<keyword evidence="4" id="KW-1185">Reference proteome</keyword>
<organism evidence="3 4">
    <name type="scientific">Fusarium solani</name>
    <name type="common">Filamentous fungus</name>
    <dbReference type="NCBI Taxonomy" id="169388"/>
    <lineage>
        <taxon>Eukaryota</taxon>
        <taxon>Fungi</taxon>
        <taxon>Dikarya</taxon>
        <taxon>Ascomycota</taxon>
        <taxon>Pezizomycotina</taxon>
        <taxon>Sordariomycetes</taxon>
        <taxon>Hypocreomycetidae</taxon>
        <taxon>Hypocreales</taxon>
        <taxon>Nectriaceae</taxon>
        <taxon>Fusarium</taxon>
        <taxon>Fusarium solani species complex</taxon>
    </lineage>
</organism>
<reference evidence="3" key="1">
    <citation type="journal article" date="2021" name="Nat. Commun.">
        <title>Genetic determinants of endophytism in the Arabidopsis root mycobiome.</title>
        <authorList>
            <person name="Mesny F."/>
            <person name="Miyauchi S."/>
            <person name="Thiergart T."/>
            <person name="Pickel B."/>
            <person name="Atanasova L."/>
            <person name="Karlsson M."/>
            <person name="Huettel B."/>
            <person name="Barry K.W."/>
            <person name="Haridas S."/>
            <person name="Chen C."/>
            <person name="Bauer D."/>
            <person name="Andreopoulos W."/>
            <person name="Pangilinan J."/>
            <person name="LaButti K."/>
            <person name="Riley R."/>
            <person name="Lipzen A."/>
            <person name="Clum A."/>
            <person name="Drula E."/>
            <person name="Henrissat B."/>
            <person name="Kohler A."/>
            <person name="Grigoriev I.V."/>
            <person name="Martin F.M."/>
            <person name="Hacquard S."/>
        </authorList>
    </citation>
    <scope>NUCLEOTIDE SEQUENCE</scope>
    <source>
        <strain evidence="3">FSSC 5 MPI-SDFR-AT-0091</strain>
    </source>
</reference>
<name>A0A9P9L309_FUSSL</name>
<gene>
    <name evidence="3" type="ORF">B0J15DRAFT_476837</name>
</gene>
<evidence type="ECO:0000313" key="4">
    <source>
        <dbReference type="Proteomes" id="UP000736672"/>
    </source>
</evidence>
<dbReference type="EMBL" id="JAGTJS010000002">
    <property type="protein sequence ID" value="KAH7273299.1"/>
    <property type="molecule type" value="Genomic_DNA"/>
</dbReference>
<dbReference type="InterPro" id="IPR010730">
    <property type="entry name" value="HET"/>
</dbReference>
<evidence type="ECO:0000259" key="2">
    <source>
        <dbReference type="Pfam" id="PF06985"/>
    </source>
</evidence>
<dbReference type="OrthoDB" id="5362512at2759"/>
<feature type="compositionally biased region" description="Acidic residues" evidence="1">
    <location>
        <begin position="22"/>
        <end position="31"/>
    </location>
</feature>
<evidence type="ECO:0000256" key="1">
    <source>
        <dbReference type="SAM" id="MobiDB-lite"/>
    </source>
</evidence>
<dbReference type="Pfam" id="PF06985">
    <property type="entry name" value="HET"/>
    <property type="match status" value="1"/>
</dbReference>
<protein>
    <submittedName>
        <fullName evidence="3">Heterokaryon incompatibility protein-domain-containing protein</fullName>
    </submittedName>
</protein>
<comment type="caution">
    <text evidence="3">The sequence shown here is derived from an EMBL/GenBank/DDBJ whole genome shotgun (WGS) entry which is preliminary data.</text>
</comment>
<dbReference type="PANTHER" id="PTHR33112">
    <property type="entry name" value="DOMAIN PROTEIN, PUTATIVE-RELATED"/>
    <property type="match status" value="1"/>
</dbReference>
<evidence type="ECO:0000313" key="3">
    <source>
        <dbReference type="EMBL" id="KAH7273299.1"/>
    </source>
</evidence>
<feature type="domain" description="Heterokaryon incompatibility" evidence="2">
    <location>
        <begin position="250"/>
        <end position="400"/>
    </location>
</feature>
<feature type="region of interest" description="Disordered" evidence="1">
    <location>
        <begin position="1"/>
        <end position="40"/>
    </location>
</feature>
<proteinExistence type="predicted"/>
<dbReference type="Proteomes" id="UP000736672">
    <property type="component" value="Unassembled WGS sequence"/>
</dbReference>
<dbReference type="AlphaFoldDB" id="A0A9P9L309"/>
<dbReference type="PANTHER" id="PTHR33112:SF16">
    <property type="entry name" value="HETEROKARYON INCOMPATIBILITY DOMAIN-CONTAINING PROTEIN"/>
    <property type="match status" value="1"/>
</dbReference>
<sequence>MASSDGESVGQVYGGVLQLESDPSDDNDGDDATTLLTSHPQDAVTENQLCDKCLGLMSTVERLLNSEHSSGDHCLHRDAESHARSISSGCPLCIQTLHILQCRGRKLPGKTSSDTSPWAIHVRCSSGSITSNDSTRRLFYKLEFALGNLSGDAQGTLDKARITLSRVHSREIPEKCFQAGPPISSRNSTHTSSAQVADLLAWWHGECLSSHNCSHAVKEPPFYPPRLIQITDGERCRLIETAKTEPTGPYTALSYRWGPDPHHLILTAQNLPWLSEGIRCAELPRTFQDAISITRKLGMGYLWVDSLCILQDGEGATDDWLRHVQVMGSIYEGCSLNIAAADAADAHGGCYFSRDALTLACPLVDMRVGDRKRTLELASPEIQGRLALFPLNSRAWVFQERLLAPRTVHFARHQIFWECGKVPAASERFPRGMPRYYHEWNWGTERQLPTSSIYDPPPAAPRYLHDVWTLKYGWEMAVEDFNATAMTRPEDKLPAIAGVAARISRLTNDGYVAGFFKSQLPHGLLWSGRRWGGEFRRFRHQYRAPSWSWASTDGPVDFLEPCSSFMGCHKDVECAQVLETRVDLVNESDPFGQIRFASIKLSGPSFVREIVRAKGVKEPRLQSMAPLQDLREDWDFPKKSLRHLISSKVHLFVVRTTPEEDAANGYYVQGLILCPMQSVGDRIPSQLFERIGTFRVTIRDDETVRTELANATREIIIV</sequence>
<accession>A0A9P9L309</accession>